<dbReference type="eggNOG" id="KOG0318">
    <property type="taxonomic scope" value="Eukaryota"/>
</dbReference>
<dbReference type="HOGENOM" id="CLU_015246_1_0_1"/>
<accession>G7E4D0</accession>
<dbReference type="InParanoid" id="G7E4D0"/>
<dbReference type="OMA" id="FYQGPPF"/>
<dbReference type="FunCoup" id="G7E4D0">
    <property type="interactions" value="223"/>
</dbReference>
<dbReference type="RefSeq" id="XP_014564850.1">
    <property type="nucleotide sequence ID" value="XM_014709364.1"/>
</dbReference>
<dbReference type="PROSITE" id="PS50082">
    <property type="entry name" value="WD_REPEATS_2"/>
    <property type="match status" value="4"/>
</dbReference>
<reference evidence="5 6" key="1">
    <citation type="journal article" date="2011" name="J. Gen. Appl. Microbiol.">
        <title>Draft genome sequencing of the enigmatic basidiomycete Mixia osmundae.</title>
        <authorList>
            <person name="Nishida H."/>
            <person name="Nagatsuka Y."/>
            <person name="Sugiyama J."/>
        </authorList>
    </citation>
    <scope>NUCLEOTIDE SEQUENCE [LARGE SCALE GENOMIC DNA]</scope>
    <source>
        <strain evidence="6">CBS 9802 / IAM 14324 / JCM 22182 / KY 12970</strain>
    </source>
</reference>
<dbReference type="InterPro" id="IPR001680">
    <property type="entry name" value="WD40_rpt"/>
</dbReference>
<keyword evidence="2" id="KW-0677">Repeat</keyword>
<feature type="repeat" description="WD" evidence="4">
    <location>
        <begin position="184"/>
        <end position="227"/>
    </location>
</feature>
<dbReference type="FunFam" id="2.130.10.10:FF:000167">
    <property type="entry name" value="Actin-interacting protein 1"/>
    <property type="match status" value="1"/>
</dbReference>
<dbReference type="STRING" id="764103.G7E4D0"/>
<comment type="caution">
    <text evidence="5">The sequence shown here is derived from an EMBL/GenBank/DDBJ whole genome shotgun (WGS) entry which is preliminary data.</text>
</comment>
<organism evidence="5 6">
    <name type="scientific">Mixia osmundae (strain CBS 9802 / IAM 14324 / JCM 22182 / KY 12970)</name>
    <dbReference type="NCBI Taxonomy" id="764103"/>
    <lineage>
        <taxon>Eukaryota</taxon>
        <taxon>Fungi</taxon>
        <taxon>Dikarya</taxon>
        <taxon>Basidiomycota</taxon>
        <taxon>Pucciniomycotina</taxon>
        <taxon>Mixiomycetes</taxon>
        <taxon>Mixiales</taxon>
        <taxon>Mixiaceae</taxon>
        <taxon>Mixia</taxon>
    </lineage>
</organism>
<dbReference type="Pfam" id="PF00400">
    <property type="entry name" value="WD40"/>
    <property type="match status" value="7"/>
</dbReference>
<dbReference type="SMART" id="SM00320">
    <property type="entry name" value="WD40"/>
    <property type="match status" value="9"/>
</dbReference>
<feature type="repeat" description="WD" evidence="4">
    <location>
        <begin position="53"/>
        <end position="85"/>
    </location>
</feature>
<protein>
    <submittedName>
        <fullName evidence="5">Uncharacterized protein</fullName>
    </submittedName>
</protein>
<dbReference type="Proteomes" id="UP000009131">
    <property type="component" value="Unassembled WGS sequence"/>
</dbReference>
<evidence type="ECO:0000256" key="3">
    <source>
        <dbReference type="ARBA" id="ARBA00038366"/>
    </source>
</evidence>
<keyword evidence="6" id="KW-1185">Reference proteome</keyword>
<dbReference type="SUPFAM" id="SSF50978">
    <property type="entry name" value="WD40 repeat-like"/>
    <property type="match status" value="2"/>
</dbReference>
<reference evidence="5 6" key="2">
    <citation type="journal article" date="2012" name="Open Biol.">
        <title>Characteristics of nucleosomes and linker DNA regions on the genome of the basidiomycete Mixia osmundae revealed by mono- and dinucleosome mapping.</title>
        <authorList>
            <person name="Nishida H."/>
            <person name="Kondo S."/>
            <person name="Matsumoto T."/>
            <person name="Suzuki Y."/>
            <person name="Yoshikawa H."/>
            <person name="Taylor T.D."/>
            <person name="Sugiyama J."/>
        </authorList>
    </citation>
    <scope>NUCLEOTIDE SEQUENCE [LARGE SCALE GENOMIC DNA]</scope>
    <source>
        <strain evidence="6">CBS 9802 / IAM 14324 / JCM 22182 / KY 12970</strain>
    </source>
</reference>
<dbReference type="Gene3D" id="2.130.10.10">
    <property type="entry name" value="YVTN repeat-like/Quinoprotein amine dehydrogenase"/>
    <property type="match status" value="2"/>
</dbReference>
<dbReference type="GO" id="GO:0030864">
    <property type="term" value="C:cortical actin cytoskeleton"/>
    <property type="evidence" value="ECO:0007669"/>
    <property type="project" value="TreeGrafter"/>
</dbReference>
<name>G7E4D0_MIXOS</name>
<dbReference type="InterPro" id="IPR015943">
    <property type="entry name" value="WD40/YVTN_repeat-like_dom_sf"/>
</dbReference>
<dbReference type="InterPro" id="IPR036322">
    <property type="entry name" value="WD40_repeat_dom_sf"/>
</dbReference>
<feature type="repeat" description="WD" evidence="4">
    <location>
        <begin position="231"/>
        <end position="272"/>
    </location>
</feature>
<feature type="repeat" description="WD" evidence="4">
    <location>
        <begin position="531"/>
        <end position="562"/>
    </location>
</feature>
<dbReference type="OrthoDB" id="2306at2759"/>
<dbReference type="PROSITE" id="PS50294">
    <property type="entry name" value="WD_REPEATS_REGION"/>
    <property type="match status" value="3"/>
</dbReference>
<dbReference type="PANTHER" id="PTHR19856">
    <property type="entry name" value="WD-REPEATCONTAINING PROTEIN WDR1"/>
    <property type="match status" value="1"/>
</dbReference>
<evidence type="ECO:0000256" key="1">
    <source>
        <dbReference type="ARBA" id="ARBA00022574"/>
    </source>
</evidence>
<keyword evidence="1 4" id="KW-0853">WD repeat</keyword>
<gene>
    <name evidence="5" type="primary">Mo04368</name>
    <name evidence="5" type="ORF">E5Q_04368</name>
</gene>
<dbReference type="GO" id="GO:0030042">
    <property type="term" value="P:actin filament depolymerization"/>
    <property type="evidence" value="ECO:0007669"/>
    <property type="project" value="TreeGrafter"/>
</dbReference>
<proteinExistence type="inferred from homology"/>
<evidence type="ECO:0000256" key="2">
    <source>
        <dbReference type="ARBA" id="ARBA00022737"/>
    </source>
</evidence>
<evidence type="ECO:0000256" key="4">
    <source>
        <dbReference type="PROSITE-ProRule" id="PRU00221"/>
    </source>
</evidence>
<dbReference type="PANTHER" id="PTHR19856:SF0">
    <property type="entry name" value="WD REPEAT-CONTAINING PROTEIN 1"/>
    <property type="match status" value="1"/>
</dbReference>
<dbReference type="AlphaFoldDB" id="G7E4D0"/>
<evidence type="ECO:0000313" key="6">
    <source>
        <dbReference type="Proteomes" id="UP000009131"/>
    </source>
</evidence>
<dbReference type="EMBL" id="BABT02000134">
    <property type="protein sequence ID" value="GAA97690.1"/>
    <property type="molecule type" value="Genomic_DNA"/>
</dbReference>
<dbReference type="CDD" id="cd00200">
    <property type="entry name" value="WD40"/>
    <property type="match status" value="1"/>
</dbReference>
<evidence type="ECO:0000313" key="5">
    <source>
        <dbReference type="EMBL" id="GAA97690.1"/>
    </source>
</evidence>
<dbReference type="FunFam" id="2.130.10.10:FF:000102">
    <property type="entry name" value="Actin-interacting protein 1"/>
    <property type="match status" value="1"/>
</dbReference>
<dbReference type="GO" id="GO:0051015">
    <property type="term" value="F:actin filament binding"/>
    <property type="evidence" value="ECO:0007669"/>
    <property type="project" value="TreeGrafter"/>
</dbReference>
<sequence length="605" mass="63486">MVSKGAVHPPSPSTIRGKSASIALDPKGERIAYCNGRGIFIRSLDDSSPTLAYFGHVKETSAVAWSPSGFYIASGDVTGTVRVWDAVGEDQVLKLELKPFAGRINAIAWDGESKRIIAVGEGKERSGHAFSVDTGSSVGEIIGHSKPINGIAIKSERPFRAVTVSDDSTAVLLSNVPYKYTLSLQKHTGFVNCVAYSSEEGGKYFATASSDRTVLLFDGKSGELIGPFDGPDRHTGGIFGIAFSPSGQELATCSADGTVKFYSVPERRVIDTREIKTKLGSAVGNQQVALAWVRPDQIVSLSLSGEINLISRSPNATEVNALYGHQRGITALACDAKGRLFSGSYDGQMYTFDPAGICAPLGGSHHTNQIVGIVSDSKGTTRSIGMDDTLRELDNTGTGFSSNTSATSGQPKGIAAGKDGSIFVLTASTVTHITSNSKADLSLDYTATALAAHPESGLLAVGADDGKVYIYDAGGHIQPQLKHTLINNRSAISALAFDPAGSLIAAGDASGKILVYKAPDFALAISQWVFHTARVQSIAFSANGKHAVSGSLDTNVIVWSVEKPMRNTQIKSAHPGGVNGVVWRDTTTIVSAGSDAALRTFTLTL</sequence>
<comment type="similarity">
    <text evidence="3">Belongs to the WD repeat AIP1 family.</text>
</comment>